<evidence type="ECO:0000313" key="3">
    <source>
        <dbReference type="Proteomes" id="UP000077202"/>
    </source>
</evidence>
<proteinExistence type="predicted"/>
<reference evidence="2" key="1">
    <citation type="submission" date="2016-03" db="EMBL/GenBank/DDBJ databases">
        <title>Mechanisms controlling the formation of the plant cell surface in tip-growing cells are functionally conserved among land plants.</title>
        <authorList>
            <person name="Honkanen S."/>
            <person name="Jones V.A."/>
            <person name="Morieri G."/>
            <person name="Champion C."/>
            <person name="Hetherington A.J."/>
            <person name="Kelly S."/>
            <person name="Saint-Marcoux D."/>
            <person name="Proust H."/>
            <person name="Prescott H."/>
            <person name="Dolan L."/>
        </authorList>
    </citation>
    <scope>NUCLEOTIDE SEQUENCE [LARGE SCALE GENOMIC DNA]</scope>
    <source>
        <tissue evidence="2">Whole gametophyte</tissue>
    </source>
</reference>
<dbReference type="EMBL" id="LVLJ01003416">
    <property type="protein sequence ID" value="OAE21531.1"/>
    <property type="molecule type" value="Genomic_DNA"/>
</dbReference>
<dbReference type="AlphaFoldDB" id="A0A176VMJ7"/>
<evidence type="ECO:0000259" key="1">
    <source>
        <dbReference type="Pfam" id="PF17919"/>
    </source>
</evidence>
<protein>
    <recommendedName>
        <fullName evidence="1">Reverse transcriptase/retrotransposon-derived protein RNase H-like domain-containing protein</fullName>
    </recommendedName>
</protein>
<accession>A0A176VMJ7</accession>
<name>A0A176VMJ7_MARPO</name>
<dbReference type="Gene3D" id="3.10.20.370">
    <property type="match status" value="1"/>
</dbReference>
<dbReference type="InterPro" id="IPR041577">
    <property type="entry name" value="RT_RNaseH_2"/>
</dbReference>
<keyword evidence="3" id="KW-1185">Reference proteome</keyword>
<evidence type="ECO:0000313" key="2">
    <source>
        <dbReference type="EMBL" id="OAE21531.1"/>
    </source>
</evidence>
<comment type="caution">
    <text evidence="2">The sequence shown here is derived from an EMBL/GenBank/DDBJ whole genome shotgun (WGS) entry which is preliminary data.</text>
</comment>
<dbReference type="InterPro" id="IPR043502">
    <property type="entry name" value="DNA/RNA_pol_sf"/>
</dbReference>
<dbReference type="SUPFAM" id="SSF56672">
    <property type="entry name" value="DNA/RNA polymerases"/>
    <property type="match status" value="1"/>
</dbReference>
<organism evidence="2 3">
    <name type="scientific">Marchantia polymorpha subsp. ruderalis</name>
    <dbReference type="NCBI Taxonomy" id="1480154"/>
    <lineage>
        <taxon>Eukaryota</taxon>
        <taxon>Viridiplantae</taxon>
        <taxon>Streptophyta</taxon>
        <taxon>Embryophyta</taxon>
        <taxon>Marchantiophyta</taxon>
        <taxon>Marchantiopsida</taxon>
        <taxon>Marchantiidae</taxon>
        <taxon>Marchantiales</taxon>
        <taxon>Marchantiaceae</taxon>
        <taxon>Marchantia</taxon>
    </lineage>
</organism>
<dbReference type="Proteomes" id="UP000077202">
    <property type="component" value="Unassembled WGS sequence"/>
</dbReference>
<dbReference type="Pfam" id="PF17919">
    <property type="entry name" value="RT_RNaseH_2"/>
    <property type="match status" value="1"/>
</dbReference>
<gene>
    <name evidence="2" type="ORF">AXG93_3088s1010</name>
</gene>
<sequence length="102" mass="11675">MAEGDAFATSAFVTSAFGGMRKKISSGGNWRYHECRILDWEKTYHLFVDTLAFAIGVVLNQKDENKKYYPIYFASKQLSAAEKNYTTTEQEALEIVFLVKKF</sequence>
<dbReference type="PANTHER" id="PTHR34072:SF52">
    <property type="entry name" value="RIBONUCLEASE H"/>
    <property type="match status" value="1"/>
</dbReference>
<feature type="domain" description="Reverse transcriptase/retrotransposon-derived protein RNase H-like" evidence="1">
    <location>
        <begin position="38"/>
        <end position="102"/>
    </location>
</feature>
<dbReference type="PANTHER" id="PTHR34072">
    <property type="entry name" value="ENZYMATIC POLYPROTEIN-RELATED"/>
    <property type="match status" value="1"/>
</dbReference>